<accession>A0AAP3E549</accession>
<dbReference type="EMBL" id="JAOPKA010000030">
    <property type="protein sequence ID" value="MCU4744514.1"/>
    <property type="molecule type" value="Genomic_DNA"/>
</dbReference>
<sequence>MSPLCYDSVDVDHDSADVGLDIDGSSSELVRDRLEHVDDDQ</sequence>
<evidence type="ECO:0000313" key="2">
    <source>
        <dbReference type="Proteomes" id="UP001321018"/>
    </source>
</evidence>
<dbReference type="AlphaFoldDB" id="A0AAP3E549"/>
<reference evidence="1" key="1">
    <citation type="submission" date="2022-09" db="EMBL/GenBank/DDBJ databases">
        <title>Enrichment on poylsaccharides allowed isolation of novel metabolic and taxonomic groups of Haloarchaea.</title>
        <authorList>
            <person name="Sorokin D.Y."/>
            <person name="Elcheninov A.G."/>
            <person name="Khizhniak T.V."/>
            <person name="Kolganova T.V."/>
            <person name="Kublanov I.V."/>
        </authorList>
    </citation>
    <scope>NUCLEOTIDE SEQUENCE</scope>
    <source>
        <strain evidence="1">AArc-xg1-1</strain>
    </source>
</reference>
<organism evidence="1 2">
    <name type="scientific">Natronoglomus mannanivorans</name>
    <dbReference type="NCBI Taxonomy" id="2979990"/>
    <lineage>
        <taxon>Archaea</taxon>
        <taxon>Methanobacteriati</taxon>
        <taxon>Methanobacteriota</taxon>
        <taxon>Stenosarchaea group</taxon>
        <taxon>Halobacteria</taxon>
        <taxon>Halobacteriales</taxon>
        <taxon>Natrialbaceae</taxon>
        <taxon>Natronoglomus</taxon>
    </lineage>
</organism>
<gene>
    <name evidence="1" type="ORF">OB960_24390</name>
</gene>
<protein>
    <submittedName>
        <fullName evidence="1">Uncharacterized protein</fullName>
    </submittedName>
</protein>
<dbReference type="RefSeq" id="WP_338006322.1">
    <property type="nucleotide sequence ID" value="NZ_JAOPKA010000030.1"/>
</dbReference>
<proteinExistence type="predicted"/>
<dbReference type="Proteomes" id="UP001321018">
    <property type="component" value="Unassembled WGS sequence"/>
</dbReference>
<comment type="caution">
    <text evidence="1">The sequence shown here is derived from an EMBL/GenBank/DDBJ whole genome shotgun (WGS) entry which is preliminary data.</text>
</comment>
<evidence type="ECO:0000313" key="1">
    <source>
        <dbReference type="EMBL" id="MCU4744514.1"/>
    </source>
</evidence>
<name>A0AAP3E549_9EURY</name>